<dbReference type="GeneID" id="87903666"/>
<sequence>MAKKVYTSLETSELDDVSVRTALHGAVVALRDEWVQQEEEAGRGETRGDRNLELCQWSSREKAFASYVAVMSRTADRLQQP</sequence>
<dbReference type="RefSeq" id="XP_062742300.1">
    <property type="nucleotide sequence ID" value="XM_062883929.1"/>
</dbReference>
<comment type="caution">
    <text evidence="1">The sequence shown here is derived from an EMBL/GenBank/DDBJ whole genome shotgun (WGS) entry which is preliminary data.</text>
</comment>
<proteinExistence type="predicted"/>
<organism evidence="1 2">
    <name type="scientific">Podospora pseudocomata</name>
    <dbReference type="NCBI Taxonomy" id="2093779"/>
    <lineage>
        <taxon>Eukaryota</taxon>
        <taxon>Fungi</taxon>
        <taxon>Dikarya</taxon>
        <taxon>Ascomycota</taxon>
        <taxon>Pezizomycotina</taxon>
        <taxon>Sordariomycetes</taxon>
        <taxon>Sordariomycetidae</taxon>
        <taxon>Sordariales</taxon>
        <taxon>Podosporaceae</taxon>
        <taxon>Podospora</taxon>
    </lineage>
</organism>
<keyword evidence="2" id="KW-1185">Reference proteome</keyword>
<protein>
    <submittedName>
        <fullName evidence="1">Uncharacterized protein</fullName>
    </submittedName>
</protein>
<name>A0ABR0GC44_9PEZI</name>
<dbReference type="Proteomes" id="UP001323405">
    <property type="component" value="Unassembled WGS sequence"/>
</dbReference>
<dbReference type="EMBL" id="JAFFHA010000007">
    <property type="protein sequence ID" value="KAK4653325.1"/>
    <property type="molecule type" value="Genomic_DNA"/>
</dbReference>
<evidence type="ECO:0000313" key="2">
    <source>
        <dbReference type="Proteomes" id="UP001323405"/>
    </source>
</evidence>
<evidence type="ECO:0000313" key="1">
    <source>
        <dbReference type="EMBL" id="KAK4653325.1"/>
    </source>
</evidence>
<gene>
    <name evidence="1" type="ORF">QC762_0082430</name>
</gene>
<accession>A0ABR0GC44</accession>
<reference evidence="1 2" key="1">
    <citation type="journal article" date="2023" name="bioRxiv">
        <title>High-quality genome assemblies of four members of thePodospora anserinaspecies complex.</title>
        <authorList>
            <person name="Ament-Velasquez S.L."/>
            <person name="Vogan A.A."/>
            <person name="Wallerman O."/>
            <person name="Hartmann F."/>
            <person name="Gautier V."/>
            <person name="Silar P."/>
            <person name="Giraud T."/>
            <person name="Johannesson H."/>
        </authorList>
    </citation>
    <scope>NUCLEOTIDE SEQUENCE [LARGE SCALE GENOMIC DNA]</scope>
    <source>
        <strain evidence="1 2">CBS 415.72m</strain>
    </source>
</reference>